<dbReference type="Proteomes" id="UP000198900">
    <property type="component" value="Unassembled WGS sequence"/>
</dbReference>
<dbReference type="InterPro" id="IPR036709">
    <property type="entry name" value="Autotransporte_beta_dom_sf"/>
</dbReference>
<gene>
    <name evidence="2" type="ORF">SAMN04487926_13036</name>
</gene>
<dbReference type="InterPro" id="IPR005546">
    <property type="entry name" value="Autotransporte_beta"/>
</dbReference>
<feature type="domain" description="Autotransporter" evidence="1">
    <location>
        <begin position="660"/>
        <end position="936"/>
    </location>
</feature>
<dbReference type="GO" id="GO:0019867">
    <property type="term" value="C:outer membrane"/>
    <property type="evidence" value="ECO:0007669"/>
    <property type="project" value="InterPro"/>
</dbReference>
<dbReference type="RefSeq" id="WP_279634510.1">
    <property type="nucleotide sequence ID" value="NZ_FNDI01000030.1"/>
</dbReference>
<reference evidence="2" key="1">
    <citation type="submission" date="2016-10" db="EMBL/GenBank/DDBJ databases">
        <authorList>
            <person name="Varghese N."/>
            <person name="Submissions S."/>
        </authorList>
    </citation>
    <scope>NUCLEOTIDE SEQUENCE [LARGE SCALE GENOMIC DNA]</scope>
    <source>
        <strain evidence="2">YR281</strain>
    </source>
</reference>
<comment type="caution">
    <text evidence="2">The sequence shown here is derived from an EMBL/GenBank/DDBJ whole genome shotgun (WGS) entry which is preliminary data.</text>
</comment>
<dbReference type="PROSITE" id="PS51208">
    <property type="entry name" value="AUTOTRANSPORTER"/>
    <property type="match status" value="1"/>
</dbReference>
<dbReference type="SMART" id="SM00869">
    <property type="entry name" value="Autotransporter"/>
    <property type="match status" value="1"/>
</dbReference>
<dbReference type="AlphaFoldDB" id="A0A7Z7BEE5"/>
<dbReference type="EMBL" id="FNDI01000030">
    <property type="protein sequence ID" value="SDJ02079.1"/>
    <property type="molecule type" value="Genomic_DNA"/>
</dbReference>
<protein>
    <submittedName>
        <fullName evidence="2">Outer membrane autotransporter barrel domain-containing protein</fullName>
    </submittedName>
</protein>
<evidence type="ECO:0000313" key="3">
    <source>
        <dbReference type="Proteomes" id="UP000198900"/>
    </source>
</evidence>
<dbReference type="InterPro" id="IPR011050">
    <property type="entry name" value="Pectin_lyase_fold/virulence"/>
</dbReference>
<dbReference type="SUPFAM" id="SSF103515">
    <property type="entry name" value="Autotransporter"/>
    <property type="match status" value="1"/>
</dbReference>
<proteinExistence type="predicted"/>
<organism evidence="2 3">
    <name type="scientific">Paraburkholderia steynii</name>
    <dbReference type="NCBI Taxonomy" id="1245441"/>
    <lineage>
        <taxon>Bacteria</taxon>
        <taxon>Pseudomonadati</taxon>
        <taxon>Pseudomonadota</taxon>
        <taxon>Betaproteobacteria</taxon>
        <taxon>Burkholderiales</taxon>
        <taxon>Burkholderiaceae</taxon>
        <taxon>Paraburkholderia</taxon>
    </lineage>
</organism>
<dbReference type="SUPFAM" id="SSF51126">
    <property type="entry name" value="Pectin lyase-like"/>
    <property type="match status" value="1"/>
</dbReference>
<accession>A0A7Z7BEE5</accession>
<keyword evidence="3" id="KW-1185">Reference proteome</keyword>
<dbReference type="InterPro" id="IPR006315">
    <property type="entry name" value="OM_autotransptr_brl_dom"/>
</dbReference>
<dbReference type="NCBIfam" id="TIGR01414">
    <property type="entry name" value="autotrans_barl"/>
    <property type="match status" value="1"/>
</dbReference>
<dbReference type="Gene3D" id="2.40.128.130">
    <property type="entry name" value="Autotransporter beta-domain"/>
    <property type="match status" value="1"/>
</dbReference>
<evidence type="ECO:0000259" key="1">
    <source>
        <dbReference type="PROSITE" id="PS51208"/>
    </source>
</evidence>
<name>A0A7Z7BEE5_9BURK</name>
<evidence type="ECO:0000313" key="2">
    <source>
        <dbReference type="EMBL" id="SDJ02079.1"/>
    </source>
</evidence>
<dbReference type="Pfam" id="PF03797">
    <property type="entry name" value="Autotransporter"/>
    <property type="match status" value="1"/>
</dbReference>
<sequence>MLALTALVSTTAWAGSGGTGFGIGSNAAGGTNGDASAANGTNATPGALVRGGGGGATITTTGYGGSGGWTATTAAVTGASPGATGVAGATNISVVDQSYTGGSGGAAASSASGGGFAGAGGGGVGVTTGTDLLVLTGTSVTGGAGGSGNVNLTTGAGGGGGAGLFAGANVSVASGASITGGAGGAGGIRSGAGGGGMAVILSGSGTLTNAGTLTGGVGGTVRNNLAGTGGGGSGGEGVWISNGGTLINQTSGAIIGGASSSLSAANMPIALGGTAVVGSNASIINAGVITGGANLAPGATGNADAIQFIGGVNSLELQAGSSITGNVVAYSAADTLSLGGAANSTFDVSTIGASAQYQGFGIFQKIGSSTWNLTGTSAESTPWTVQQGTLALDSAILLTNTSFTINNSGTLAVNGSNTNSVIAVNSGGTLRGIGTVGATTVHAGGVITPGNSIGTLNINGAYTQEKGGIYQVEVDPTSSASDRIAVNGTATIQNGAIINVTRTTAAPYVVGTRYTVLTATNGVTGTFDVTGDTQLTAFYGLASGFDASTSYLEVKQTQSIDTVATTPNQAAVAGGLESTGTNSAAAAPVLNQQTNDEARMALDQLSGEVYASVQSAMLESSHFARDAVGERLADTFTCASDATRDNSMNVATSSPASCGTSSGRPTGWAQFYGDWGHIDGNGNANRLNTSVGGFFVGADMPVFNNWRAGVLAGYSHGTYNVSGHNASAGSDDYHVGLYGGRQVGALGFRAGVAYTWHDISSDRYLAVPGFADHLSSDYHAGTAQVFGELGYHIDIGRSSFEPFANIAYVSQHSQGFDESGGADALHVGSQDMNTGFGTLGLRGKTTFMLNGAKVLAKGSAGWRYAVGDVKPVGSESFSGGSSFSISGVPIARNEAVVDLGLGVQVTRDATVSISYSGQYASGVTNQGVLGALNIAF</sequence>